<evidence type="ECO:0000313" key="7">
    <source>
        <dbReference type="Proteomes" id="UP000594263"/>
    </source>
</evidence>
<feature type="binding site" evidence="5">
    <location>
        <position position="190"/>
    </location>
    <ligand>
        <name>Fe cation</name>
        <dbReference type="ChEBI" id="CHEBI:24875"/>
        <note>catalytic</note>
    </ligand>
</feature>
<dbReference type="Proteomes" id="UP000594263">
    <property type="component" value="Unplaced"/>
</dbReference>
<keyword evidence="2 5" id="KW-0479">Metal-binding</keyword>
<dbReference type="GO" id="GO:0009570">
    <property type="term" value="C:chloroplast stroma"/>
    <property type="evidence" value="ECO:0007669"/>
    <property type="project" value="TreeGrafter"/>
</dbReference>
<keyword evidence="3" id="KW-0223">Dioxygenase</keyword>
<keyword evidence="7" id="KW-1185">Reference proteome</keyword>
<evidence type="ECO:0000256" key="2">
    <source>
        <dbReference type="ARBA" id="ARBA00022723"/>
    </source>
</evidence>
<evidence type="ECO:0000256" key="5">
    <source>
        <dbReference type="PIRSR" id="PIRSR604294-1"/>
    </source>
</evidence>
<comment type="cofactor">
    <cofactor evidence="5">
        <name>Fe(2+)</name>
        <dbReference type="ChEBI" id="CHEBI:29033"/>
    </cofactor>
    <text evidence="5">Binds 1 Fe(2+) ion per subunit.</text>
</comment>
<accession>A0A7N0TAU2</accession>
<dbReference type="AlphaFoldDB" id="A0A7N0TAU2"/>
<sequence>MGCFRQSAYRTGRPDSVAGMCRHKSTLWSVMWAVQSPSNFIPPSAARQRTLRAFYAIKTVGRCDFHGKLQGMTAHPKLDPDTDELFAFRYGLSRPFLSYFRFDPISKKLPDDPVTSLDRLSLFHDFAITKRYAIFFETQIGVSTIQRIKGGGPPIAADLSKVPRLGILPRYANEESQIVWLDAPGFNMLHPNRVAALVDGKGSDKSPARDSVETPGLIDELGSCCDKSVLCRKEESVCIWLGSSGGITGVAKLDLDEENGGVSGIRMYGQGCYGGEPFFLARDPDNAEAEEDDGCLATYNQDETTGESRFLVMDAKSSDLDIVAAVKLPQRVPYGFHSIFVRDEDLDGSFMSE</sequence>
<evidence type="ECO:0000313" key="6">
    <source>
        <dbReference type="EnsemblPlants" id="Kaladp0030s0148.1.v1.1"/>
    </source>
</evidence>
<keyword evidence="3" id="KW-0560">Oxidoreductase</keyword>
<dbReference type="EnsemblPlants" id="Kaladp0030s0148.1.v1.1">
    <property type="protein sequence ID" value="Kaladp0030s0148.1.v1.1"/>
    <property type="gene ID" value="Kaladp0030s0148.v1.1"/>
</dbReference>
<comment type="similarity">
    <text evidence="1">Belongs to the carotenoid oxygenase family.</text>
</comment>
<feature type="binding site" evidence="5">
    <location>
        <position position="337"/>
    </location>
    <ligand>
        <name>Fe cation</name>
        <dbReference type="ChEBI" id="CHEBI:24875"/>
        <note>catalytic</note>
    </ligand>
</feature>
<dbReference type="InterPro" id="IPR004294">
    <property type="entry name" value="Carotenoid_Oase"/>
</dbReference>
<feature type="binding site" evidence="5">
    <location>
        <position position="75"/>
    </location>
    <ligand>
        <name>Fe cation</name>
        <dbReference type="ChEBI" id="CHEBI:24875"/>
        <note>catalytic</note>
    </ligand>
</feature>
<dbReference type="GO" id="GO:0010436">
    <property type="term" value="F:carotenoid dioxygenase activity"/>
    <property type="evidence" value="ECO:0007669"/>
    <property type="project" value="TreeGrafter"/>
</dbReference>
<evidence type="ECO:0000256" key="4">
    <source>
        <dbReference type="ARBA" id="ARBA00023004"/>
    </source>
</evidence>
<dbReference type="OMA" id="VDMIHIN"/>
<dbReference type="Gramene" id="Kaladp0030s0148.1.v1.1">
    <property type="protein sequence ID" value="Kaladp0030s0148.1.v1.1"/>
    <property type="gene ID" value="Kaladp0030s0148.v1.1"/>
</dbReference>
<proteinExistence type="inferred from homology"/>
<evidence type="ECO:0000256" key="1">
    <source>
        <dbReference type="ARBA" id="ARBA00006787"/>
    </source>
</evidence>
<reference evidence="6" key="1">
    <citation type="submission" date="2021-01" db="UniProtKB">
        <authorList>
            <consortium name="EnsemblPlants"/>
        </authorList>
    </citation>
    <scope>IDENTIFICATION</scope>
</reference>
<organism evidence="6 7">
    <name type="scientific">Kalanchoe fedtschenkoi</name>
    <name type="common">Lavender scallops</name>
    <name type="synonym">South American air plant</name>
    <dbReference type="NCBI Taxonomy" id="63787"/>
    <lineage>
        <taxon>Eukaryota</taxon>
        <taxon>Viridiplantae</taxon>
        <taxon>Streptophyta</taxon>
        <taxon>Embryophyta</taxon>
        <taxon>Tracheophyta</taxon>
        <taxon>Spermatophyta</taxon>
        <taxon>Magnoliopsida</taxon>
        <taxon>eudicotyledons</taxon>
        <taxon>Gunneridae</taxon>
        <taxon>Pentapetalae</taxon>
        <taxon>Saxifragales</taxon>
        <taxon>Crassulaceae</taxon>
        <taxon>Kalanchoe</taxon>
    </lineage>
</organism>
<keyword evidence="4 5" id="KW-0408">Iron</keyword>
<feature type="binding site" evidence="5">
    <location>
        <position position="124"/>
    </location>
    <ligand>
        <name>Fe cation</name>
        <dbReference type="ChEBI" id="CHEBI:24875"/>
        <note>catalytic</note>
    </ligand>
</feature>
<dbReference type="GO" id="GO:0016121">
    <property type="term" value="P:carotene catabolic process"/>
    <property type="evidence" value="ECO:0007669"/>
    <property type="project" value="TreeGrafter"/>
</dbReference>
<name>A0A7N0TAU2_KALFE</name>
<dbReference type="PANTHER" id="PTHR10543">
    <property type="entry name" value="BETA-CAROTENE DIOXYGENASE"/>
    <property type="match status" value="1"/>
</dbReference>
<dbReference type="GO" id="GO:0046872">
    <property type="term" value="F:metal ion binding"/>
    <property type="evidence" value="ECO:0007669"/>
    <property type="project" value="UniProtKB-KW"/>
</dbReference>
<evidence type="ECO:0000256" key="3">
    <source>
        <dbReference type="ARBA" id="ARBA00022964"/>
    </source>
</evidence>
<dbReference type="PANTHER" id="PTHR10543:SF46">
    <property type="entry name" value="CAROTENOID CLEAVAGE DIOXYGENASE 4, CHLOROPLASTIC-RELATED"/>
    <property type="match status" value="1"/>
</dbReference>
<protein>
    <submittedName>
        <fullName evidence="6">Uncharacterized protein</fullName>
    </submittedName>
</protein>
<dbReference type="Pfam" id="PF03055">
    <property type="entry name" value="RPE65"/>
    <property type="match status" value="2"/>
</dbReference>